<dbReference type="AlphaFoldDB" id="A0A9W6ISH9"/>
<feature type="compositionally biased region" description="Low complexity" evidence="1">
    <location>
        <begin position="75"/>
        <end position="88"/>
    </location>
</feature>
<dbReference type="EMBL" id="BSFF01000001">
    <property type="protein sequence ID" value="GLK54549.1"/>
    <property type="molecule type" value="Genomic_DNA"/>
</dbReference>
<name>A0A9W6ISH9_9HYPH</name>
<organism evidence="2 3">
    <name type="scientific">Methylopila capsulata</name>
    <dbReference type="NCBI Taxonomy" id="61654"/>
    <lineage>
        <taxon>Bacteria</taxon>
        <taxon>Pseudomonadati</taxon>
        <taxon>Pseudomonadota</taxon>
        <taxon>Alphaproteobacteria</taxon>
        <taxon>Hyphomicrobiales</taxon>
        <taxon>Methylopilaceae</taxon>
        <taxon>Methylopila</taxon>
    </lineage>
</organism>
<dbReference type="Proteomes" id="UP001143400">
    <property type="component" value="Unassembled WGS sequence"/>
</dbReference>
<comment type="caution">
    <text evidence="2">The sequence shown here is derived from an EMBL/GenBank/DDBJ whole genome shotgun (WGS) entry which is preliminary data.</text>
</comment>
<reference evidence="2" key="2">
    <citation type="submission" date="2023-01" db="EMBL/GenBank/DDBJ databases">
        <authorList>
            <person name="Sun Q."/>
            <person name="Evtushenko L."/>
        </authorList>
    </citation>
    <scope>NUCLEOTIDE SEQUENCE</scope>
    <source>
        <strain evidence="2">VKM B-1606</strain>
    </source>
</reference>
<feature type="compositionally biased region" description="Low complexity" evidence="1">
    <location>
        <begin position="56"/>
        <end position="68"/>
    </location>
</feature>
<evidence type="ECO:0000313" key="3">
    <source>
        <dbReference type="Proteomes" id="UP001143400"/>
    </source>
</evidence>
<feature type="region of interest" description="Disordered" evidence="1">
    <location>
        <begin position="56"/>
        <end position="88"/>
    </location>
</feature>
<reference evidence="2" key="1">
    <citation type="journal article" date="2014" name="Int. J. Syst. Evol. Microbiol.">
        <title>Complete genome sequence of Corynebacterium casei LMG S-19264T (=DSM 44701T), isolated from a smear-ripened cheese.</title>
        <authorList>
            <consortium name="US DOE Joint Genome Institute (JGI-PGF)"/>
            <person name="Walter F."/>
            <person name="Albersmeier A."/>
            <person name="Kalinowski J."/>
            <person name="Ruckert C."/>
        </authorList>
    </citation>
    <scope>NUCLEOTIDE SEQUENCE</scope>
    <source>
        <strain evidence="2">VKM B-1606</strain>
    </source>
</reference>
<proteinExistence type="predicted"/>
<protein>
    <submittedName>
        <fullName evidence="2">Uncharacterized protein</fullName>
    </submittedName>
</protein>
<sequence length="134" mass="14025">MALVFAMPIACCQIIAKVGYERSQWLAALQGATGFTPTDAYPVTDAKAFVVDAPTAASTPPATKGTPAVSRAWRPPVSASPATGAAPGAADSWILNWRGAGRPRQTLPICPDGRWTAPSSVIAARVLRARRPRT</sequence>
<evidence type="ECO:0000256" key="1">
    <source>
        <dbReference type="SAM" id="MobiDB-lite"/>
    </source>
</evidence>
<gene>
    <name evidence="2" type="ORF">GCM10008170_05680</name>
</gene>
<accession>A0A9W6ISH9</accession>
<evidence type="ECO:0000313" key="2">
    <source>
        <dbReference type="EMBL" id="GLK54549.1"/>
    </source>
</evidence>